<accession>A0ABP1FR55</accession>
<feature type="transmembrane region" description="Helical" evidence="2">
    <location>
        <begin position="94"/>
        <end position="119"/>
    </location>
</feature>
<feature type="compositionally biased region" description="Low complexity" evidence="1">
    <location>
        <begin position="163"/>
        <end position="177"/>
    </location>
</feature>
<proteinExistence type="predicted"/>
<evidence type="ECO:0000256" key="1">
    <source>
        <dbReference type="SAM" id="MobiDB-lite"/>
    </source>
</evidence>
<evidence type="ECO:0000313" key="4">
    <source>
        <dbReference type="Proteomes" id="UP001497392"/>
    </source>
</evidence>
<dbReference type="EMBL" id="CAXHTA020000004">
    <property type="protein sequence ID" value="CAL5220537.1"/>
    <property type="molecule type" value="Genomic_DNA"/>
</dbReference>
<sequence length="197" mass="20930">MAPQRTRIVDGEIVREDDVPVRQPEAPSRQGVGAAAATQQFPAMNQPSRQAGRGQAAFDFSAAPVTVHRESVDQSFFGLPGLKIFGAHFQSKHLIALSAATLFLGWKGFALGLAVWIFYKLSQKPQVPEGGEGTRSATDFLQQYLQGPPAGQREYRSGSGPLPGRAGQQAGSGQRPGNTWAGRGQGHRLGTAPAPSQ</sequence>
<gene>
    <name evidence="3" type="primary">g2572</name>
    <name evidence="3" type="ORF">VP750_LOCUS2196</name>
</gene>
<comment type="caution">
    <text evidence="3">The sequence shown here is derived from an EMBL/GenBank/DDBJ whole genome shotgun (WGS) entry which is preliminary data.</text>
</comment>
<keyword evidence="2" id="KW-0812">Transmembrane</keyword>
<reference evidence="3 4" key="1">
    <citation type="submission" date="2024-06" db="EMBL/GenBank/DDBJ databases">
        <authorList>
            <person name="Kraege A."/>
            <person name="Thomma B."/>
        </authorList>
    </citation>
    <scope>NUCLEOTIDE SEQUENCE [LARGE SCALE GENOMIC DNA]</scope>
</reference>
<evidence type="ECO:0000256" key="2">
    <source>
        <dbReference type="SAM" id="Phobius"/>
    </source>
</evidence>
<evidence type="ECO:0000313" key="3">
    <source>
        <dbReference type="EMBL" id="CAL5220537.1"/>
    </source>
</evidence>
<feature type="region of interest" description="Disordered" evidence="1">
    <location>
        <begin position="19"/>
        <end position="39"/>
    </location>
</feature>
<keyword evidence="2" id="KW-0472">Membrane</keyword>
<organism evidence="3 4">
    <name type="scientific">Coccomyxa viridis</name>
    <dbReference type="NCBI Taxonomy" id="1274662"/>
    <lineage>
        <taxon>Eukaryota</taxon>
        <taxon>Viridiplantae</taxon>
        <taxon>Chlorophyta</taxon>
        <taxon>core chlorophytes</taxon>
        <taxon>Trebouxiophyceae</taxon>
        <taxon>Trebouxiophyceae incertae sedis</taxon>
        <taxon>Coccomyxaceae</taxon>
        <taxon>Coccomyxa</taxon>
    </lineage>
</organism>
<dbReference type="Proteomes" id="UP001497392">
    <property type="component" value="Unassembled WGS sequence"/>
</dbReference>
<name>A0ABP1FR55_9CHLO</name>
<protein>
    <submittedName>
        <fullName evidence="3">G2572 protein</fullName>
    </submittedName>
</protein>
<feature type="region of interest" description="Disordered" evidence="1">
    <location>
        <begin position="147"/>
        <end position="197"/>
    </location>
</feature>
<keyword evidence="4" id="KW-1185">Reference proteome</keyword>
<keyword evidence="2" id="KW-1133">Transmembrane helix</keyword>